<dbReference type="PANTHER" id="PTHR43133">
    <property type="entry name" value="RNA POLYMERASE ECF-TYPE SIGMA FACTO"/>
    <property type="match status" value="1"/>
</dbReference>
<evidence type="ECO:0000256" key="1">
    <source>
        <dbReference type="ARBA" id="ARBA00010641"/>
    </source>
</evidence>
<feature type="domain" description="RNA polymerase sigma-70 region 2" evidence="7">
    <location>
        <begin position="23"/>
        <end position="90"/>
    </location>
</feature>
<dbReference type="Pfam" id="PF04542">
    <property type="entry name" value="Sigma70_r2"/>
    <property type="match status" value="1"/>
</dbReference>
<accession>A0A7W3JAC1</accession>
<evidence type="ECO:0000256" key="3">
    <source>
        <dbReference type="ARBA" id="ARBA00023082"/>
    </source>
</evidence>
<dbReference type="Proteomes" id="UP000540568">
    <property type="component" value="Unassembled WGS sequence"/>
</dbReference>
<dbReference type="InterPro" id="IPR000838">
    <property type="entry name" value="RNA_pol_sigma70_ECF_CS"/>
</dbReference>
<proteinExistence type="inferred from homology"/>
<dbReference type="PANTHER" id="PTHR43133:SF62">
    <property type="entry name" value="RNA POLYMERASE SIGMA FACTOR SIGZ"/>
    <property type="match status" value="1"/>
</dbReference>
<evidence type="ECO:0000256" key="2">
    <source>
        <dbReference type="ARBA" id="ARBA00023015"/>
    </source>
</evidence>
<dbReference type="GO" id="GO:0006950">
    <property type="term" value="P:response to stress"/>
    <property type="evidence" value="ECO:0007669"/>
    <property type="project" value="UniProtKB-ARBA"/>
</dbReference>
<dbReference type="GO" id="GO:0003677">
    <property type="term" value="F:DNA binding"/>
    <property type="evidence" value="ECO:0007669"/>
    <property type="project" value="UniProtKB-KW"/>
</dbReference>
<dbReference type="EMBL" id="JACGWV010000001">
    <property type="protein sequence ID" value="MBA8809192.1"/>
    <property type="molecule type" value="Genomic_DNA"/>
</dbReference>
<evidence type="ECO:0000259" key="8">
    <source>
        <dbReference type="Pfam" id="PF08281"/>
    </source>
</evidence>
<dbReference type="InterPro" id="IPR013324">
    <property type="entry name" value="RNA_pol_sigma_r3/r4-like"/>
</dbReference>
<keyword evidence="5 6" id="KW-0804">Transcription</keyword>
<dbReference type="Pfam" id="PF08281">
    <property type="entry name" value="Sigma70_r4_2"/>
    <property type="match status" value="1"/>
</dbReference>
<evidence type="ECO:0000313" key="9">
    <source>
        <dbReference type="EMBL" id="MBA8809192.1"/>
    </source>
</evidence>
<evidence type="ECO:0000256" key="5">
    <source>
        <dbReference type="ARBA" id="ARBA00023163"/>
    </source>
</evidence>
<dbReference type="SUPFAM" id="SSF88946">
    <property type="entry name" value="Sigma2 domain of RNA polymerase sigma factors"/>
    <property type="match status" value="1"/>
</dbReference>
<keyword evidence="4 6" id="KW-0238">DNA-binding</keyword>
<dbReference type="InterPro" id="IPR013325">
    <property type="entry name" value="RNA_pol_sigma_r2"/>
</dbReference>
<gene>
    <name evidence="9" type="ORF">FHX71_003134</name>
</gene>
<comment type="caution">
    <text evidence="9">The sequence shown here is derived from an EMBL/GenBank/DDBJ whole genome shotgun (WGS) entry which is preliminary data.</text>
</comment>
<dbReference type="AlphaFoldDB" id="A0A7W3JAC1"/>
<keyword evidence="2 6" id="KW-0805">Transcription regulation</keyword>
<dbReference type="InterPro" id="IPR007627">
    <property type="entry name" value="RNA_pol_sigma70_r2"/>
</dbReference>
<protein>
    <recommendedName>
        <fullName evidence="6">RNA polymerase sigma factor</fullName>
    </recommendedName>
</protein>
<evidence type="ECO:0000256" key="4">
    <source>
        <dbReference type="ARBA" id="ARBA00023125"/>
    </source>
</evidence>
<dbReference type="InterPro" id="IPR013249">
    <property type="entry name" value="RNA_pol_sigma70_r4_t2"/>
</dbReference>
<reference evidence="9 10" key="1">
    <citation type="submission" date="2020-07" db="EMBL/GenBank/DDBJ databases">
        <title>Sequencing the genomes of 1000 actinobacteria strains.</title>
        <authorList>
            <person name="Klenk H.-P."/>
        </authorList>
    </citation>
    <scope>NUCLEOTIDE SEQUENCE [LARGE SCALE GENOMIC DNA]</scope>
    <source>
        <strain evidence="9 10">DSM 44121</strain>
    </source>
</reference>
<evidence type="ECO:0000259" key="7">
    <source>
        <dbReference type="Pfam" id="PF04542"/>
    </source>
</evidence>
<dbReference type="GO" id="GO:0016987">
    <property type="term" value="F:sigma factor activity"/>
    <property type="evidence" value="ECO:0007669"/>
    <property type="project" value="UniProtKB-KW"/>
</dbReference>
<dbReference type="Gene3D" id="1.10.10.10">
    <property type="entry name" value="Winged helix-like DNA-binding domain superfamily/Winged helix DNA-binding domain"/>
    <property type="match status" value="1"/>
</dbReference>
<sequence length="191" mass="20357">MTASDEALLAGMAADDPDAAAVFVRRHQARVYGLALFVVGIPAVAEEVAQETFVRAWRHADGFDPRRGRATTWLLAIARHAAIDVLRMRRDVPVDPVVMADRIAAHSADATAADPDRLADQVATGATVNAALAHVPREQATAVVLAAVFGLSGSEVAQRTGVPLGTAKTRIRLGLRHLRDELASSREVDRS</sequence>
<dbReference type="GO" id="GO:0006352">
    <property type="term" value="P:DNA-templated transcription initiation"/>
    <property type="evidence" value="ECO:0007669"/>
    <property type="project" value="InterPro"/>
</dbReference>
<dbReference type="Gene3D" id="1.10.1740.10">
    <property type="match status" value="1"/>
</dbReference>
<dbReference type="InterPro" id="IPR039425">
    <property type="entry name" value="RNA_pol_sigma-70-like"/>
</dbReference>
<organism evidence="9 10">
    <name type="scientific">Promicromonospora sukumoe</name>
    <dbReference type="NCBI Taxonomy" id="88382"/>
    <lineage>
        <taxon>Bacteria</taxon>
        <taxon>Bacillati</taxon>
        <taxon>Actinomycetota</taxon>
        <taxon>Actinomycetes</taxon>
        <taxon>Micrococcales</taxon>
        <taxon>Promicromonosporaceae</taxon>
        <taxon>Promicromonospora</taxon>
    </lineage>
</organism>
<dbReference type="NCBIfam" id="TIGR02937">
    <property type="entry name" value="sigma70-ECF"/>
    <property type="match status" value="1"/>
</dbReference>
<keyword evidence="10" id="KW-1185">Reference proteome</keyword>
<dbReference type="InterPro" id="IPR036388">
    <property type="entry name" value="WH-like_DNA-bd_sf"/>
</dbReference>
<name>A0A7W3JAC1_9MICO</name>
<dbReference type="RefSeq" id="WP_220489698.1">
    <property type="nucleotide sequence ID" value="NZ_BAAATF010000003.1"/>
</dbReference>
<comment type="similarity">
    <text evidence="1 6">Belongs to the sigma-70 factor family. ECF subfamily.</text>
</comment>
<evidence type="ECO:0000256" key="6">
    <source>
        <dbReference type="RuleBase" id="RU000716"/>
    </source>
</evidence>
<keyword evidence="3 6" id="KW-0731">Sigma factor</keyword>
<dbReference type="InterPro" id="IPR014284">
    <property type="entry name" value="RNA_pol_sigma-70_dom"/>
</dbReference>
<feature type="domain" description="RNA polymerase sigma factor 70 region 4 type 2" evidence="8">
    <location>
        <begin position="130"/>
        <end position="178"/>
    </location>
</feature>
<dbReference type="PROSITE" id="PS01063">
    <property type="entry name" value="SIGMA70_ECF"/>
    <property type="match status" value="1"/>
</dbReference>
<evidence type="ECO:0000313" key="10">
    <source>
        <dbReference type="Proteomes" id="UP000540568"/>
    </source>
</evidence>
<dbReference type="SUPFAM" id="SSF88659">
    <property type="entry name" value="Sigma3 and sigma4 domains of RNA polymerase sigma factors"/>
    <property type="match status" value="1"/>
</dbReference>